<dbReference type="Proteomes" id="UP000289323">
    <property type="component" value="Unassembled WGS sequence"/>
</dbReference>
<gene>
    <name evidence="3" type="ORF">TT172_LOCUS3794</name>
</gene>
<name>A0A446BFX7_9PEZI</name>
<sequence>MKSISCLLVLGLGATGALAATAANFLGSCDANSIKVSGRTLTANCKDIFGQSKCSKLDLNRCIKNNYGSLEADPTGAGPHLGDQCVQCSNSPQTTGFIVNGGPTLMHCQCNPGTGAAQANWPTAMFDLNTIVDNVNGVLECFDTKGTNC</sequence>
<dbReference type="SMART" id="SM01111">
    <property type="entry name" value="CVNH"/>
    <property type="match status" value="1"/>
</dbReference>
<dbReference type="Gene3D" id="2.30.60.10">
    <property type="entry name" value="Cyanovirin-N"/>
    <property type="match status" value="1"/>
</dbReference>
<reference evidence="3 4" key="1">
    <citation type="submission" date="2018-04" db="EMBL/GenBank/DDBJ databases">
        <authorList>
            <person name="Huttner S."/>
            <person name="Dainat J."/>
        </authorList>
    </citation>
    <scope>NUCLEOTIDE SEQUENCE [LARGE SCALE GENOMIC DNA]</scope>
</reference>
<dbReference type="SUPFAM" id="SSF51322">
    <property type="entry name" value="Cyanovirin-N"/>
    <property type="match status" value="1"/>
</dbReference>
<dbReference type="EMBL" id="OUUZ01000008">
    <property type="protein sequence ID" value="SPQ21375.1"/>
    <property type="molecule type" value="Genomic_DNA"/>
</dbReference>
<evidence type="ECO:0000256" key="1">
    <source>
        <dbReference type="SAM" id="SignalP"/>
    </source>
</evidence>
<dbReference type="InterPro" id="IPR011058">
    <property type="entry name" value="Cyanovirin-N"/>
</dbReference>
<dbReference type="PROSITE" id="PS51257">
    <property type="entry name" value="PROKAR_LIPOPROTEIN"/>
    <property type="match status" value="1"/>
</dbReference>
<evidence type="ECO:0000313" key="4">
    <source>
        <dbReference type="Proteomes" id="UP000289323"/>
    </source>
</evidence>
<evidence type="ECO:0000313" key="3">
    <source>
        <dbReference type="EMBL" id="SPQ21375.1"/>
    </source>
</evidence>
<keyword evidence="1" id="KW-0732">Signal</keyword>
<protein>
    <submittedName>
        <fullName evidence="3">Cbc99e32-7c59-49f3-875d-d4830bb5bcd4</fullName>
    </submittedName>
</protein>
<dbReference type="Pfam" id="PF08881">
    <property type="entry name" value="CVNH"/>
    <property type="match status" value="1"/>
</dbReference>
<accession>A0A446BFX7</accession>
<proteinExistence type="predicted"/>
<feature type="signal peptide" evidence="1">
    <location>
        <begin position="1"/>
        <end position="19"/>
    </location>
</feature>
<evidence type="ECO:0000259" key="2">
    <source>
        <dbReference type="SMART" id="SM01111"/>
    </source>
</evidence>
<feature type="domain" description="Cyanovirin-N" evidence="2">
    <location>
        <begin position="24"/>
        <end position="141"/>
    </location>
</feature>
<organism evidence="3 4">
    <name type="scientific">Thermothielavioides terrestris</name>
    <dbReference type="NCBI Taxonomy" id="2587410"/>
    <lineage>
        <taxon>Eukaryota</taxon>
        <taxon>Fungi</taxon>
        <taxon>Dikarya</taxon>
        <taxon>Ascomycota</taxon>
        <taxon>Pezizomycotina</taxon>
        <taxon>Sordariomycetes</taxon>
        <taxon>Sordariomycetidae</taxon>
        <taxon>Sordariales</taxon>
        <taxon>Chaetomiaceae</taxon>
        <taxon>Thermothielavioides</taxon>
    </lineage>
</organism>
<dbReference type="InterPro" id="IPR036673">
    <property type="entry name" value="Cyanovirin-N_sf"/>
</dbReference>
<dbReference type="AlphaFoldDB" id="A0A446BFX7"/>
<feature type="chain" id="PRO_5019229692" evidence="1">
    <location>
        <begin position="20"/>
        <end position="149"/>
    </location>
</feature>